<proteinExistence type="predicted"/>
<dbReference type="EMBL" id="OW152833">
    <property type="protein sequence ID" value="CAH2054958.1"/>
    <property type="molecule type" value="Genomic_DNA"/>
</dbReference>
<feature type="non-terminal residue" evidence="1">
    <location>
        <position position="70"/>
    </location>
</feature>
<dbReference type="Proteomes" id="UP000837857">
    <property type="component" value="Chromosome 21"/>
</dbReference>
<gene>
    <name evidence="1" type="ORF">IPOD504_LOCUS8861</name>
</gene>
<evidence type="ECO:0000313" key="1">
    <source>
        <dbReference type="EMBL" id="CAH2054958.1"/>
    </source>
</evidence>
<evidence type="ECO:0000313" key="2">
    <source>
        <dbReference type="Proteomes" id="UP000837857"/>
    </source>
</evidence>
<sequence>MGLSRDLDTLTPFGRFLATRRAAMRRTRLPNPRLVLSHSPHRRIVLRAATAGQYSTAFDRREHLRAAFRN</sequence>
<keyword evidence="2" id="KW-1185">Reference proteome</keyword>
<protein>
    <submittedName>
        <fullName evidence="1">Uncharacterized protein</fullName>
    </submittedName>
</protein>
<organism evidence="1 2">
    <name type="scientific">Iphiclides podalirius</name>
    <name type="common">scarce swallowtail</name>
    <dbReference type="NCBI Taxonomy" id="110791"/>
    <lineage>
        <taxon>Eukaryota</taxon>
        <taxon>Metazoa</taxon>
        <taxon>Ecdysozoa</taxon>
        <taxon>Arthropoda</taxon>
        <taxon>Hexapoda</taxon>
        <taxon>Insecta</taxon>
        <taxon>Pterygota</taxon>
        <taxon>Neoptera</taxon>
        <taxon>Endopterygota</taxon>
        <taxon>Lepidoptera</taxon>
        <taxon>Glossata</taxon>
        <taxon>Ditrysia</taxon>
        <taxon>Papilionoidea</taxon>
        <taxon>Papilionidae</taxon>
        <taxon>Papilioninae</taxon>
        <taxon>Iphiclides</taxon>
    </lineage>
</organism>
<name>A0ABN8IDS2_9NEOP</name>
<accession>A0ABN8IDS2</accession>
<reference evidence="1" key="1">
    <citation type="submission" date="2022-03" db="EMBL/GenBank/DDBJ databases">
        <authorList>
            <person name="Martin H S."/>
        </authorList>
    </citation>
    <scope>NUCLEOTIDE SEQUENCE</scope>
</reference>